<evidence type="ECO:0000256" key="4">
    <source>
        <dbReference type="ARBA" id="ARBA00022946"/>
    </source>
</evidence>
<name>A0A068WQ86_ECHGR</name>
<evidence type="ECO:0000256" key="9">
    <source>
        <dbReference type="SAM" id="MobiDB-lite"/>
    </source>
</evidence>
<evidence type="ECO:0000256" key="3">
    <source>
        <dbReference type="ARBA" id="ARBA00022692"/>
    </source>
</evidence>
<feature type="compositionally biased region" description="Low complexity" evidence="9">
    <location>
        <begin position="281"/>
        <end position="291"/>
    </location>
</feature>
<keyword evidence="4" id="KW-0809">Transit peptide</keyword>
<evidence type="ECO:0000313" key="11">
    <source>
        <dbReference type="EMBL" id="CDS21967.1"/>
    </source>
</evidence>
<protein>
    <recommendedName>
        <fullName evidence="8">TIM21-like protein, mitochondrial</fullName>
    </recommendedName>
</protein>
<feature type="region of interest" description="Disordered" evidence="9">
    <location>
        <begin position="504"/>
        <end position="524"/>
    </location>
</feature>
<dbReference type="Gene3D" id="3.10.450.320">
    <property type="entry name" value="Mitochondrial import inner membrane translocase subunit Tim21"/>
    <property type="match status" value="1"/>
</dbReference>
<keyword evidence="5 10" id="KW-1133">Transmembrane helix</keyword>
<dbReference type="OrthoDB" id="6267514at2759"/>
<feature type="compositionally biased region" description="Polar residues" evidence="9">
    <location>
        <begin position="442"/>
        <end position="454"/>
    </location>
</feature>
<dbReference type="GO" id="GO:0030150">
    <property type="term" value="P:protein import into mitochondrial matrix"/>
    <property type="evidence" value="ECO:0007669"/>
    <property type="project" value="InterPro"/>
</dbReference>
<feature type="compositionally biased region" description="Basic and acidic residues" evidence="9">
    <location>
        <begin position="245"/>
        <end position="256"/>
    </location>
</feature>
<dbReference type="EMBL" id="LK028585">
    <property type="protein sequence ID" value="CDS21967.1"/>
    <property type="molecule type" value="Genomic_DNA"/>
</dbReference>
<evidence type="ECO:0000256" key="2">
    <source>
        <dbReference type="ARBA" id="ARBA00010867"/>
    </source>
</evidence>
<accession>A0A068WQ86</accession>
<dbReference type="Proteomes" id="UP000492820">
    <property type="component" value="Unassembled WGS sequence"/>
</dbReference>
<reference evidence="11 12" key="1">
    <citation type="journal article" date="2013" name="Nature">
        <title>The genomes of four tapeworm species reveal adaptations to parasitism.</title>
        <authorList>
            <person name="Tsai I.J."/>
            <person name="Zarowiecki M."/>
            <person name="Holroyd N."/>
            <person name="Garciarrubio A."/>
            <person name="Sanchez-Flores A."/>
            <person name="Brooks K.L."/>
            <person name="Tracey A."/>
            <person name="Bobes R.J."/>
            <person name="Fragoso G."/>
            <person name="Sciutto E."/>
            <person name="Aslett M."/>
            <person name="Beasley H."/>
            <person name="Bennett H.M."/>
            <person name="Cai J."/>
            <person name="Camicia F."/>
            <person name="Clark R."/>
            <person name="Cucher M."/>
            <person name="De Silva N."/>
            <person name="Day T.A."/>
            <person name="Deplazes P."/>
            <person name="Estrada K."/>
            <person name="Fernandez C."/>
            <person name="Holland P.W."/>
            <person name="Hou J."/>
            <person name="Hu S."/>
            <person name="Huckvale T."/>
            <person name="Hung S.S."/>
            <person name="Kamenetzky L."/>
            <person name="Keane J.A."/>
            <person name="Kiss F."/>
            <person name="Koziol U."/>
            <person name="Lambert O."/>
            <person name="Liu K."/>
            <person name="Luo X."/>
            <person name="Luo Y."/>
            <person name="Macchiaroli N."/>
            <person name="Nichol S."/>
            <person name="Paps J."/>
            <person name="Parkinson J."/>
            <person name="Pouchkina-Stantcheva N."/>
            <person name="Riddiford N."/>
            <person name="Rosenzvit M."/>
            <person name="Salinas G."/>
            <person name="Wasmuth J.D."/>
            <person name="Zamanian M."/>
            <person name="Zheng Y."/>
            <person name="Cai X."/>
            <person name="Soberon X."/>
            <person name="Olson P.D."/>
            <person name="Laclette J.P."/>
            <person name="Brehm K."/>
            <person name="Berriman M."/>
            <person name="Garciarrubio A."/>
            <person name="Bobes R.J."/>
            <person name="Fragoso G."/>
            <person name="Sanchez-Flores A."/>
            <person name="Estrada K."/>
            <person name="Cevallos M.A."/>
            <person name="Morett E."/>
            <person name="Gonzalez V."/>
            <person name="Portillo T."/>
            <person name="Ochoa-Leyva A."/>
            <person name="Jose M.V."/>
            <person name="Sciutto E."/>
            <person name="Landa A."/>
            <person name="Jimenez L."/>
            <person name="Valdes V."/>
            <person name="Carrero J.C."/>
            <person name="Larralde C."/>
            <person name="Morales-Montor J."/>
            <person name="Limon-Lason J."/>
            <person name="Soberon X."/>
            <person name="Laclette J.P."/>
        </authorList>
    </citation>
    <scope>NUCLEOTIDE SEQUENCE [LARGE SCALE GENOMIC DNA]</scope>
</reference>
<evidence type="ECO:0000256" key="10">
    <source>
        <dbReference type="SAM" id="Phobius"/>
    </source>
</evidence>
<feature type="region of interest" description="Disordered" evidence="9">
    <location>
        <begin position="674"/>
        <end position="706"/>
    </location>
</feature>
<gene>
    <name evidence="11" type="ORF">EgrG_000070400</name>
</gene>
<keyword evidence="3 10" id="KW-0812">Transmembrane</keyword>
<proteinExistence type="inferred from homology"/>
<dbReference type="InterPro" id="IPR038552">
    <property type="entry name" value="Tim21_IMS_sf"/>
</dbReference>
<feature type="transmembrane region" description="Helical" evidence="10">
    <location>
        <begin position="543"/>
        <end position="564"/>
    </location>
</feature>
<dbReference type="AlphaFoldDB" id="A0A068WQ86"/>
<dbReference type="PANTHER" id="PTHR13032:SF6">
    <property type="entry name" value="MITOCHONDRIAL IMPORT INNER MEMBRANE TRANSLOCASE SUBUNIT TIM21"/>
    <property type="match status" value="1"/>
</dbReference>
<feature type="region of interest" description="Disordered" evidence="9">
    <location>
        <begin position="401"/>
        <end position="454"/>
    </location>
</feature>
<feature type="compositionally biased region" description="Pro residues" evidence="9">
    <location>
        <begin position="32"/>
        <end position="44"/>
    </location>
</feature>
<sequence length="706" mass="78359">MNPQHRHSSLIRTNSLFEEPQISLSDSNSFPLPSPPLPSPPPQDLLPSHVQPVLDQSNYPKTSERTGQSYSSLKNIVRFHENSLEQGNQEQSVYRPPNLRCHAPARGIILRSQSMLHPCLPIKTPCDPEEGADITNRPPSPPLKYSPTEGNFRSSFVRQPSLVIPKKGSAHDISPPGSDVDEAISKAENRRKQVEMRSMTLQRIRKPSGGRLINLQDPPSPLTYFRPYPQPSVVKYCVTSNQQVEEGRNNKNEEVSRPPQIREPPKILATRGVTPFRRLSRISASSSSSTSPDAAVPADGSSSIDEDGPGGQRGKWVFPTRRSIYAEGGQQAQHELRNSQRKRETSAMPDSEKKPPHHYTGPGMFRGLSPRLPAQLERPRERRSSFTNSTRSFFCPLTNQMESTKPSTKVDRMVSPIPSPLPSQPSVSVYGTMDRSSRTRNRSGTFNPSQNDYDNGGFSTWRSSQFYPGSSQLPAANEMALAHKLTSFNKSVLRRALISFSTSHSLRQDSSQESPKKLVPKFSADTPPPVSIKTKVKQSASDAWYSTVIVGGIALTGFIFYVIVHELFSTKSPTRVYEEALAICISDTRLRDLLGEPITGCGESTRRGRRTQIASSEWFDSNGKKHMALRFYLKGAYASGTVHLEVYETDSKELVYRYLVVEVDGLSRRQVILRPEADTPATSPAVPPPPPPPPTLAPFGEESSEK</sequence>
<comment type="similarity">
    <text evidence="2">Belongs to the TIM21 family.</text>
</comment>
<evidence type="ECO:0000256" key="1">
    <source>
        <dbReference type="ARBA" id="ARBA00004304"/>
    </source>
</evidence>
<feature type="compositionally biased region" description="Polar residues" evidence="9">
    <location>
        <begin position="504"/>
        <end position="513"/>
    </location>
</feature>
<dbReference type="WBParaSite" id="EgrG_000070400">
    <property type="protein sequence ID" value="EgrG_000070400"/>
    <property type="gene ID" value="EgrG_000070400"/>
</dbReference>
<dbReference type="GO" id="GO:0005744">
    <property type="term" value="C:TIM23 mitochondrial import inner membrane translocase complex"/>
    <property type="evidence" value="ECO:0007669"/>
    <property type="project" value="InterPro"/>
</dbReference>
<organism evidence="11">
    <name type="scientific">Echinococcus granulosus</name>
    <name type="common">Hydatid tapeworm</name>
    <dbReference type="NCBI Taxonomy" id="6210"/>
    <lineage>
        <taxon>Eukaryota</taxon>
        <taxon>Metazoa</taxon>
        <taxon>Spiralia</taxon>
        <taxon>Lophotrochozoa</taxon>
        <taxon>Platyhelminthes</taxon>
        <taxon>Cestoda</taxon>
        <taxon>Eucestoda</taxon>
        <taxon>Cyclophyllidea</taxon>
        <taxon>Taeniidae</taxon>
        <taxon>Echinococcus</taxon>
        <taxon>Echinococcus granulosus group</taxon>
    </lineage>
</organism>
<evidence type="ECO:0000256" key="8">
    <source>
        <dbReference type="ARBA" id="ARBA00031620"/>
    </source>
</evidence>
<keyword evidence="6" id="KW-0496">Mitochondrion</keyword>
<reference evidence="13" key="3">
    <citation type="submission" date="2020-10" db="UniProtKB">
        <authorList>
            <consortium name="WormBaseParasite"/>
        </authorList>
    </citation>
    <scope>IDENTIFICATION</scope>
</reference>
<evidence type="ECO:0000313" key="12">
    <source>
        <dbReference type="Proteomes" id="UP000492820"/>
    </source>
</evidence>
<evidence type="ECO:0000256" key="6">
    <source>
        <dbReference type="ARBA" id="ARBA00023128"/>
    </source>
</evidence>
<feature type="compositionally biased region" description="Basic and acidic residues" evidence="9">
    <location>
        <begin position="334"/>
        <end position="354"/>
    </location>
</feature>
<keyword evidence="7 10" id="KW-0472">Membrane</keyword>
<feature type="compositionally biased region" description="Polar residues" evidence="9">
    <location>
        <begin position="54"/>
        <end position="70"/>
    </location>
</feature>
<dbReference type="PANTHER" id="PTHR13032">
    <property type="entry name" value="MITOCHONDRIAL IMPORT INNER MEMBRANE TRANSLOCASE SUBUNIT TIM21"/>
    <property type="match status" value="1"/>
</dbReference>
<comment type="subcellular location">
    <subcellularLocation>
        <location evidence="1">Mitochondrion membrane</location>
        <topology evidence="1">Single-pass membrane protein</topology>
    </subcellularLocation>
</comment>
<evidence type="ECO:0000256" key="7">
    <source>
        <dbReference type="ARBA" id="ARBA00023136"/>
    </source>
</evidence>
<evidence type="ECO:0000256" key="5">
    <source>
        <dbReference type="ARBA" id="ARBA00022989"/>
    </source>
</evidence>
<feature type="compositionally biased region" description="Pro residues" evidence="9">
    <location>
        <begin position="685"/>
        <end position="696"/>
    </location>
</feature>
<dbReference type="InterPro" id="IPR013261">
    <property type="entry name" value="Tim21"/>
</dbReference>
<reference evidence="11" key="2">
    <citation type="submission" date="2014-06" db="EMBL/GenBank/DDBJ databases">
        <authorList>
            <person name="Aslett M."/>
        </authorList>
    </citation>
    <scope>NUCLEOTIDE SEQUENCE</scope>
</reference>
<dbReference type="Pfam" id="PF08294">
    <property type="entry name" value="TIM21"/>
    <property type="match status" value="1"/>
</dbReference>
<feature type="region of interest" description="Disordered" evidence="9">
    <location>
        <begin position="1"/>
        <end position="70"/>
    </location>
</feature>
<feature type="region of interest" description="Disordered" evidence="9">
    <location>
        <begin position="243"/>
        <end position="370"/>
    </location>
</feature>
<evidence type="ECO:0000313" key="13">
    <source>
        <dbReference type="WBParaSite" id="EgrG_000070400"/>
    </source>
</evidence>